<dbReference type="InterPro" id="IPR015422">
    <property type="entry name" value="PyrdxlP-dep_Trfase_small"/>
</dbReference>
<dbReference type="FunFam" id="3.40.640.10:FF:000033">
    <property type="entry name" value="Aspartate aminotransferase"/>
    <property type="match status" value="1"/>
</dbReference>
<dbReference type="GO" id="GO:0008483">
    <property type="term" value="F:transaminase activity"/>
    <property type="evidence" value="ECO:0007669"/>
    <property type="project" value="UniProtKB-KW"/>
</dbReference>
<gene>
    <name evidence="8" type="ORF">A2W05_09730</name>
</gene>
<dbReference type="PANTHER" id="PTHR46383:SF1">
    <property type="entry name" value="ASPARTATE AMINOTRANSFERASE"/>
    <property type="match status" value="1"/>
</dbReference>
<evidence type="ECO:0000313" key="8">
    <source>
        <dbReference type="EMBL" id="OGL46126.1"/>
    </source>
</evidence>
<comment type="cofactor">
    <cofactor evidence="1 6">
        <name>pyridoxal 5'-phosphate</name>
        <dbReference type="ChEBI" id="CHEBI:597326"/>
    </cofactor>
</comment>
<dbReference type="Gene3D" id="3.90.1150.10">
    <property type="entry name" value="Aspartate Aminotransferase, domain 1"/>
    <property type="match status" value="1"/>
</dbReference>
<keyword evidence="4 6" id="KW-0808">Transferase</keyword>
<evidence type="ECO:0000256" key="3">
    <source>
        <dbReference type="ARBA" id="ARBA00022576"/>
    </source>
</evidence>
<comment type="similarity">
    <text evidence="2 6">Belongs to the class-I pyridoxal-phosphate-dependent aminotransferase family.</text>
</comment>
<dbReference type="InterPro" id="IPR050596">
    <property type="entry name" value="AspAT/PAT-like"/>
</dbReference>
<sequence>MKKLAQRISQIVPSASMAMAQKIKACNQDGKIIDLTWGQPDFDTPKHVKEAAFDAIRAGKNGYTKSTGIPELRSAIADFHASRGGAVYDSETEVLVTPGAKQGLMYLIQTLIEPGDEVILFEPCWLSYRDMILLNGGIPVFIPSQKDLSPDLSALENVVGNKTKAILLNNPVNPSGYIFKEEELKYIARVAEVHDLYIISDQIYDRIVFTQSTSLSEFKDIRSRVLIVNGFSKAYAMTGWRIGYVLGPPEIISKVGLIHQHTATCVAAASQYAALAALRGSQESVNAMCQTYRIRRDFMADGLKDTPFALVVPEGTFYAMLDVSSLNGTSDKNAEQLLNKYGIATVSGISYGQSAANYVRMSLTKDIKELAEVVERLKIKNVN</sequence>
<dbReference type="Proteomes" id="UP000178797">
    <property type="component" value="Unassembled WGS sequence"/>
</dbReference>
<dbReference type="InterPro" id="IPR004839">
    <property type="entry name" value="Aminotransferase_I/II_large"/>
</dbReference>
<feature type="domain" description="Aminotransferase class I/classII large" evidence="7">
    <location>
        <begin position="31"/>
        <end position="377"/>
    </location>
</feature>
<keyword evidence="3 6" id="KW-0032">Aminotransferase</keyword>
<organism evidence="8 9">
    <name type="scientific">Candidatus Schekmanbacteria bacterium RBG_16_38_10</name>
    <dbReference type="NCBI Taxonomy" id="1817879"/>
    <lineage>
        <taxon>Bacteria</taxon>
        <taxon>Candidatus Schekmaniibacteriota</taxon>
    </lineage>
</organism>
<protein>
    <recommendedName>
        <fullName evidence="6">Aminotransferase</fullName>
        <ecNumber evidence="6">2.6.1.-</ecNumber>
    </recommendedName>
</protein>
<dbReference type="InterPro" id="IPR015421">
    <property type="entry name" value="PyrdxlP-dep_Trfase_major"/>
</dbReference>
<dbReference type="EC" id="2.6.1.-" evidence="6"/>
<dbReference type="InterPro" id="IPR015424">
    <property type="entry name" value="PyrdxlP-dep_Trfase"/>
</dbReference>
<keyword evidence="5" id="KW-0663">Pyridoxal phosphate</keyword>
<dbReference type="InterPro" id="IPR004838">
    <property type="entry name" value="NHTrfase_class1_PyrdxlP-BS"/>
</dbReference>
<evidence type="ECO:0000256" key="6">
    <source>
        <dbReference type="RuleBase" id="RU000481"/>
    </source>
</evidence>
<evidence type="ECO:0000256" key="1">
    <source>
        <dbReference type="ARBA" id="ARBA00001933"/>
    </source>
</evidence>
<comment type="caution">
    <text evidence="8">The sequence shown here is derived from an EMBL/GenBank/DDBJ whole genome shotgun (WGS) entry which is preliminary data.</text>
</comment>
<accession>A0A1F7RX43</accession>
<evidence type="ECO:0000313" key="9">
    <source>
        <dbReference type="Proteomes" id="UP000178797"/>
    </source>
</evidence>
<evidence type="ECO:0000259" key="7">
    <source>
        <dbReference type="Pfam" id="PF00155"/>
    </source>
</evidence>
<proteinExistence type="inferred from homology"/>
<evidence type="ECO:0000256" key="5">
    <source>
        <dbReference type="ARBA" id="ARBA00022898"/>
    </source>
</evidence>
<evidence type="ECO:0000256" key="4">
    <source>
        <dbReference type="ARBA" id="ARBA00022679"/>
    </source>
</evidence>
<dbReference type="SUPFAM" id="SSF53383">
    <property type="entry name" value="PLP-dependent transferases"/>
    <property type="match status" value="1"/>
</dbReference>
<dbReference type="GO" id="GO:0030170">
    <property type="term" value="F:pyridoxal phosphate binding"/>
    <property type="evidence" value="ECO:0007669"/>
    <property type="project" value="InterPro"/>
</dbReference>
<dbReference type="GO" id="GO:0006520">
    <property type="term" value="P:amino acid metabolic process"/>
    <property type="evidence" value="ECO:0007669"/>
    <property type="project" value="InterPro"/>
</dbReference>
<dbReference type="Pfam" id="PF00155">
    <property type="entry name" value="Aminotran_1_2"/>
    <property type="match status" value="1"/>
</dbReference>
<dbReference type="CDD" id="cd00609">
    <property type="entry name" value="AAT_like"/>
    <property type="match status" value="1"/>
</dbReference>
<name>A0A1F7RX43_9BACT</name>
<reference evidence="8 9" key="1">
    <citation type="journal article" date="2016" name="Nat. Commun.">
        <title>Thousands of microbial genomes shed light on interconnected biogeochemical processes in an aquifer system.</title>
        <authorList>
            <person name="Anantharaman K."/>
            <person name="Brown C.T."/>
            <person name="Hug L.A."/>
            <person name="Sharon I."/>
            <person name="Castelle C.J."/>
            <person name="Probst A.J."/>
            <person name="Thomas B.C."/>
            <person name="Singh A."/>
            <person name="Wilkins M.J."/>
            <person name="Karaoz U."/>
            <person name="Brodie E.L."/>
            <person name="Williams K.H."/>
            <person name="Hubbard S.S."/>
            <person name="Banfield J.F."/>
        </authorList>
    </citation>
    <scope>NUCLEOTIDE SEQUENCE [LARGE SCALE GENOMIC DNA]</scope>
</reference>
<dbReference type="PANTHER" id="PTHR46383">
    <property type="entry name" value="ASPARTATE AMINOTRANSFERASE"/>
    <property type="match status" value="1"/>
</dbReference>
<evidence type="ECO:0000256" key="2">
    <source>
        <dbReference type="ARBA" id="ARBA00007441"/>
    </source>
</evidence>
<dbReference type="EMBL" id="MGDE01000104">
    <property type="protein sequence ID" value="OGL46126.1"/>
    <property type="molecule type" value="Genomic_DNA"/>
</dbReference>
<dbReference type="AlphaFoldDB" id="A0A1F7RX43"/>
<dbReference type="Gene3D" id="3.40.640.10">
    <property type="entry name" value="Type I PLP-dependent aspartate aminotransferase-like (Major domain)"/>
    <property type="match status" value="1"/>
</dbReference>
<dbReference type="PROSITE" id="PS00105">
    <property type="entry name" value="AA_TRANSFER_CLASS_1"/>
    <property type="match status" value="1"/>
</dbReference>